<dbReference type="RefSeq" id="WP_316704252.1">
    <property type="nucleotide sequence ID" value="NZ_CP136337.1"/>
</dbReference>
<protein>
    <submittedName>
        <fullName evidence="1">Uncharacterized protein</fullName>
    </submittedName>
</protein>
<evidence type="ECO:0000313" key="1">
    <source>
        <dbReference type="EMBL" id="WOB11115.1"/>
    </source>
</evidence>
<proteinExistence type="predicted"/>
<sequence length="85" mass="8612">MDHLTPEILTAIESDCAGACIWTLNASIKQITAGLPAATGETAQHARALLAKLQHLAADQVAPAALPPIDGVPRRAAAPVLGLAA</sequence>
<dbReference type="EMBL" id="CP136337">
    <property type="protein sequence ID" value="WOB11115.1"/>
    <property type="molecule type" value="Genomic_DNA"/>
</dbReference>
<reference evidence="1 2" key="1">
    <citation type="submission" date="2023-10" db="EMBL/GenBank/DDBJ databases">
        <title>Bacteria for the degradation of biodegradable plastic PBAT(Polybutylene adipate terephthalate).</title>
        <authorList>
            <person name="Weon H.-Y."/>
            <person name="Yeon J."/>
        </authorList>
    </citation>
    <scope>NUCLEOTIDE SEQUENCE [LARGE SCALE GENOMIC DNA]</scope>
    <source>
        <strain evidence="1 2">SBD 7-3</strain>
        <plasmid evidence="1 2">unnamed1</plasmid>
    </source>
</reference>
<gene>
    <name evidence="1" type="ORF">RXV79_27130</name>
</gene>
<accession>A0ABZ0D6W6</accession>
<organism evidence="1 2">
    <name type="scientific">Piscinibacter gummiphilus</name>
    <dbReference type="NCBI Taxonomy" id="946333"/>
    <lineage>
        <taxon>Bacteria</taxon>
        <taxon>Pseudomonadati</taxon>
        <taxon>Pseudomonadota</taxon>
        <taxon>Betaproteobacteria</taxon>
        <taxon>Burkholderiales</taxon>
        <taxon>Sphaerotilaceae</taxon>
        <taxon>Piscinibacter</taxon>
    </lineage>
</organism>
<evidence type="ECO:0000313" key="2">
    <source>
        <dbReference type="Proteomes" id="UP001303946"/>
    </source>
</evidence>
<dbReference type="Proteomes" id="UP001303946">
    <property type="component" value="Plasmid unnamed1"/>
</dbReference>
<geneLocation type="plasmid" evidence="1 2">
    <name>unnamed1</name>
</geneLocation>
<keyword evidence="2" id="KW-1185">Reference proteome</keyword>
<name>A0ABZ0D6W6_9BURK</name>
<keyword evidence="1" id="KW-0614">Plasmid</keyword>